<evidence type="ECO:0000256" key="1">
    <source>
        <dbReference type="ARBA" id="ARBA00004141"/>
    </source>
</evidence>
<dbReference type="InterPro" id="IPR001898">
    <property type="entry name" value="SLC13A/DASS"/>
</dbReference>
<evidence type="ECO:0000256" key="2">
    <source>
        <dbReference type="ARBA" id="ARBA00006772"/>
    </source>
</evidence>
<dbReference type="Proteomes" id="UP001172911">
    <property type="component" value="Unassembled WGS sequence"/>
</dbReference>
<feature type="transmembrane region" description="Helical" evidence="8">
    <location>
        <begin position="334"/>
        <end position="352"/>
    </location>
</feature>
<feature type="transmembrane region" description="Helical" evidence="8">
    <location>
        <begin position="277"/>
        <end position="296"/>
    </location>
</feature>
<evidence type="ECO:0000256" key="5">
    <source>
        <dbReference type="ARBA" id="ARBA00022989"/>
    </source>
</evidence>
<keyword evidence="5 8" id="KW-1133">Transmembrane helix</keyword>
<evidence type="ECO:0000313" key="10">
    <source>
        <dbReference type="Proteomes" id="UP001172911"/>
    </source>
</evidence>
<gene>
    <name evidence="9" type="ORF">P6N53_10990</name>
</gene>
<dbReference type="RefSeq" id="WP_304543039.1">
    <property type="nucleotide sequence ID" value="NZ_JARPTC010000016.1"/>
</dbReference>
<feature type="transmembrane region" description="Helical" evidence="8">
    <location>
        <begin position="452"/>
        <end position="475"/>
    </location>
</feature>
<evidence type="ECO:0000256" key="3">
    <source>
        <dbReference type="ARBA" id="ARBA00020150"/>
    </source>
</evidence>
<feature type="transmembrane region" description="Helical" evidence="8">
    <location>
        <begin position="57"/>
        <end position="90"/>
    </location>
</feature>
<evidence type="ECO:0000256" key="8">
    <source>
        <dbReference type="SAM" id="Phobius"/>
    </source>
</evidence>
<comment type="similarity">
    <text evidence="2">Belongs to the SLC13A/DASS transporter (TC 2.A.47) family. NADC subfamily.</text>
</comment>
<keyword evidence="4 8" id="KW-0812">Transmembrane</keyword>
<comment type="caution">
    <text evidence="9">The sequence shown here is derived from an EMBL/GenBank/DDBJ whole genome shotgun (WGS) entry which is preliminary data.</text>
</comment>
<comment type="subcellular location">
    <subcellularLocation>
        <location evidence="1">Membrane</location>
        <topology evidence="1">Multi-pass membrane protein</topology>
    </subcellularLocation>
</comment>
<dbReference type="EMBL" id="JARPTC010000016">
    <property type="protein sequence ID" value="MDO7787743.1"/>
    <property type="molecule type" value="Genomic_DNA"/>
</dbReference>
<organism evidence="9 10">
    <name type="scientific">Desulforamulus aquiferis</name>
    <dbReference type="NCBI Taxonomy" id="1397668"/>
    <lineage>
        <taxon>Bacteria</taxon>
        <taxon>Bacillati</taxon>
        <taxon>Bacillota</taxon>
        <taxon>Clostridia</taxon>
        <taxon>Eubacteriales</taxon>
        <taxon>Peptococcaceae</taxon>
        <taxon>Desulforamulus</taxon>
    </lineage>
</organism>
<proteinExistence type="inferred from homology"/>
<feature type="transmembrane region" description="Helical" evidence="8">
    <location>
        <begin position="188"/>
        <end position="210"/>
    </location>
</feature>
<reference evidence="9" key="1">
    <citation type="journal article" date="2023" name="J. Hazard. Mater.">
        <title>Anaerobic biodegradation of pyrene and benzo[a]pyrene by a new sulfate-reducing Desulforamulus aquiferis strain DSA.</title>
        <authorList>
            <person name="Zhang Z."/>
            <person name="Sun J."/>
            <person name="Gong X."/>
            <person name="Wang C."/>
            <person name="Wang H."/>
        </authorList>
    </citation>
    <scope>NUCLEOTIDE SEQUENCE</scope>
    <source>
        <strain evidence="9">DSA</strain>
    </source>
</reference>
<feature type="transmembrane region" description="Helical" evidence="8">
    <location>
        <begin position="144"/>
        <end position="176"/>
    </location>
</feature>
<feature type="transmembrane region" description="Helical" evidence="8">
    <location>
        <begin position="102"/>
        <end position="124"/>
    </location>
</feature>
<sequence length="481" mass="51110">MQKAGELAVEKAEHGIEIQGPGPTLQRKLFLLGLALLVGVLVYMIPTPEGLSAKGHMYLSLLAGLLVLFLTEPIPLPMVMATSGLGLIILGIDDVKTVWAGYANPVVFFVLGCLMVAIIAETVGLTDRLGNLILRYTGTNVVRFSFISCMGLGLASAIMHDIAAATIGIMAMLPLMKAAGIHPGSRTGIFLMIALPFSCSAGGMGTLVGGGRNMVSAAFLKDITGIEISFIDWAIYAYPAAMLAIPAVWLAVFLVFRPDRTIHFKPLTEEQLAKKPFTAKEIKALAVVALVFGGFFTKNWHGMDYSIVVITGVILMLVLDLIPWKQLEEKTEWAVCFMVFGGGIALGTAMGSSGAAEYLAAQLFPLVEGKGWLVLFVGLGFFAAVLTNLMANVAAAALILPIAIPMAQMSGINPVIVAMALGMYTSFAYLLVIGCPPNVVAYSFNYFKASDLMKAGIVALPVGVIIMAIIGMTWWKIIGLV</sequence>
<feature type="transmembrane region" description="Helical" evidence="8">
    <location>
        <begin position="29"/>
        <end position="45"/>
    </location>
</feature>
<feature type="transmembrane region" description="Helical" evidence="8">
    <location>
        <begin position="230"/>
        <end position="256"/>
    </location>
</feature>
<reference evidence="9" key="2">
    <citation type="submission" date="2023-03" db="EMBL/GenBank/DDBJ databases">
        <authorList>
            <person name="Zhang Z."/>
        </authorList>
    </citation>
    <scope>NUCLEOTIDE SEQUENCE</scope>
    <source>
        <strain evidence="9">DSA</strain>
    </source>
</reference>
<keyword evidence="6 8" id="KW-0472">Membrane</keyword>
<protein>
    <recommendedName>
        <fullName evidence="3">Sodium-dependent dicarboxylate transporter SdcS</fullName>
    </recommendedName>
    <alternativeName>
        <fullName evidence="7">Na(+)/dicarboxylate symporter</fullName>
    </alternativeName>
</protein>
<feature type="transmembrane region" description="Helical" evidence="8">
    <location>
        <begin position="372"/>
        <end position="400"/>
    </location>
</feature>
<accession>A0AAW7ZE78</accession>
<dbReference type="GO" id="GO:0008514">
    <property type="term" value="F:organic anion transmembrane transporter activity"/>
    <property type="evidence" value="ECO:0007669"/>
    <property type="project" value="UniProtKB-ARBA"/>
</dbReference>
<dbReference type="GO" id="GO:1905039">
    <property type="term" value="P:carboxylic acid transmembrane transport"/>
    <property type="evidence" value="ECO:0007669"/>
    <property type="project" value="UniProtKB-ARBA"/>
</dbReference>
<dbReference type="GO" id="GO:0005886">
    <property type="term" value="C:plasma membrane"/>
    <property type="evidence" value="ECO:0007669"/>
    <property type="project" value="TreeGrafter"/>
</dbReference>
<evidence type="ECO:0000256" key="7">
    <source>
        <dbReference type="ARBA" id="ARBA00031174"/>
    </source>
</evidence>
<evidence type="ECO:0000256" key="4">
    <source>
        <dbReference type="ARBA" id="ARBA00022692"/>
    </source>
</evidence>
<dbReference type="PANTHER" id="PTHR10283">
    <property type="entry name" value="SOLUTE CARRIER FAMILY 13 MEMBER"/>
    <property type="match status" value="1"/>
</dbReference>
<keyword evidence="10" id="KW-1185">Reference proteome</keyword>
<feature type="transmembrane region" description="Helical" evidence="8">
    <location>
        <begin position="412"/>
        <end position="432"/>
    </location>
</feature>
<feature type="transmembrane region" description="Helical" evidence="8">
    <location>
        <begin position="302"/>
        <end position="322"/>
    </location>
</feature>
<dbReference type="NCBIfam" id="TIGR00785">
    <property type="entry name" value="dass"/>
    <property type="match status" value="1"/>
</dbReference>
<name>A0AAW7ZE78_9FIRM</name>
<dbReference type="PANTHER" id="PTHR10283:SF82">
    <property type="entry name" value="SOLUTE CARRIER FAMILY 13 MEMBER 2"/>
    <property type="match status" value="1"/>
</dbReference>
<dbReference type="Pfam" id="PF00939">
    <property type="entry name" value="Na_sulph_symp"/>
    <property type="match status" value="1"/>
</dbReference>
<evidence type="ECO:0000313" key="9">
    <source>
        <dbReference type="EMBL" id="MDO7787743.1"/>
    </source>
</evidence>
<evidence type="ECO:0000256" key="6">
    <source>
        <dbReference type="ARBA" id="ARBA00023136"/>
    </source>
</evidence>
<dbReference type="AlphaFoldDB" id="A0AAW7ZE78"/>